<gene>
    <name evidence="1" type="ORF">Sradi_3590100</name>
</gene>
<comment type="caution">
    <text evidence="1">The sequence shown here is derived from an EMBL/GenBank/DDBJ whole genome shotgun (WGS) entry which is preliminary data.</text>
</comment>
<evidence type="ECO:0000313" key="1">
    <source>
        <dbReference type="EMBL" id="KAL0367000.1"/>
    </source>
</evidence>
<dbReference type="AlphaFoldDB" id="A0AAW2QHF1"/>
<protein>
    <submittedName>
        <fullName evidence="1">Uncharacterized protein</fullName>
    </submittedName>
</protein>
<reference evidence="1" key="1">
    <citation type="submission" date="2020-06" db="EMBL/GenBank/DDBJ databases">
        <authorList>
            <person name="Li T."/>
            <person name="Hu X."/>
            <person name="Zhang T."/>
            <person name="Song X."/>
            <person name="Zhang H."/>
            <person name="Dai N."/>
            <person name="Sheng W."/>
            <person name="Hou X."/>
            <person name="Wei L."/>
        </authorList>
    </citation>
    <scope>NUCLEOTIDE SEQUENCE</scope>
    <source>
        <strain evidence="1">G02</strain>
        <tissue evidence="1">Leaf</tissue>
    </source>
</reference>
<accession>A0AAW2QHF1</accession>
<proteinExistence type="predicted"/>
<dbReference type="EMBL" id="JACGWJ010000015">
    <property type="protein sequence ID" value="KAL0367000.1"/>
    <property type="molecule type" value="Genomic_DNA"/>
</dbReference>
<organism evidence="1">
    <name type="scientific">Sesamum radiatum</name>
    <name type="common">Black benniseed</name>
    <dbReference type="NCBI Taxonomy" id="300843"/>
    <lineage>
        <taxon>Eukaryota</taxon>
        <taxon>Viridiplantae</taxon>
        <taxon>Streptophyta</taxon>
        <taxon>Embryophyta</taxon>
        <taxon>Tracheophyta</taxon>
        <taxon>Spermatophyta</taxon>
        <taxon>Magnoliopsida</taxon>
        <taxon>eudicotyledons</taxon>
        <taxon>Gunneridae</taxon>
        <taxon>Pentapetalae</taxon>
        <taxon>asterids</taxon>
        <taxon>lamiids</taxon>
        <taxon>Lamiales</taxon>
        <taxon>Pedaliaceae</taxon>
        <taxon>Sesamum</taxon>
    </lineage>
</organism>
<sequence length="108" mass="12368">MFHFEAMWTREAGCEDAILRVWDSAGVGSAGDRFTQNLCNVRQELEAWEKVSFGNVKRLIKTREEELLKLTEGPVNAESNLQQTTLRKSLDGLLTQKEITWKQRGKAQ</sequence>
<reference evidence="1" key="2">
    <citation type="journal article" date="2024" name="Plant">
        <title>Genomic evolution and insights into agronomic trait innovations of Sesamum species.</title>
        <authorList>
            <person name="Miao H."/>
            <person name="Wang L."/>
            <person name="Qu L."/>
            <person name="Liu H."/>
            <person name="Sun Y."/>
            <person name="Le M."/>
            <person name="Wang Q."/>
            <person name="Wei S."/>
            <person name="Zheng Y."/>
            <person name="Lin W."/>
            <person name="Duan Y."/>
            <person name="Cao H."/>
            <person name="Xiong S."/>
            <person name="Wang X."/>
            <person name="Wei L."/>
            <person name="Li C."/>
            <person name="Ma Q."/>
            <person name="Ju M."/>
            <person name="Zhao R."/>
            <person name="Li G."/>
            <person name="Mu C."/>
            <person name="Tian Q."/>
            <person name="Mei H."/>
            <person name="Zhang T."/>
            <person name="Gao T."/>
            <person name="Zhang H."/>
        </authorList>
    </citation>
    <scope>NUCLEOTIDE SEQUENCE</scope>
    <source>
        <strain evidence="1">G02</strain>
    </source>
</reference>
<name>A0AAW2QHF1_SESRA</name>